<dbReference type="GO" id="GO:0031410">
    <property type="term" value="C:cytoplasmic vesicle"/>
    <property type="evidence" value="ECO:0007669"/>
    <property type="project" value="TreeGrafter"/>
</dbReference>
<evidence type="ECO:0000256" key="1">
    <source>
        <dbReference type="SAM" id="MobiDB-lite"/>
    </source>
</evidence>
<feature type="compositionally biased region" description="Basic residues" evidence="1">
    <location>
        <begin position="78"/>
        <end position="90"/>
    </location>
</feature>
<reference evidence="4" key="1">
    <citation type="journal article" date="2013" name="Science">
        <title>Comparative analysis of bat genomes provides insight into the evolution of flight and immunity.</title>
        <authorList>
            <person name="Zhang G."/>
            <person name="Cowled C."/>
            <person name="Shi Z."/>
            <person name="Huang Z."/>
            <person name="Bishop-Lilly K.A."/>
            <person name="Fang X."/>
            <person name="Wynne J.W."/>
            <person name="Xiong Z."/>
            <person name="Baker M.L."/>
            <person name="Zhao W."/>
            <person name="Tachedjian M."/>
            <person name="Zhu Y."/>
            <person name="Zhou P."/>
            <person name="Jiang X."/>
            <person name="Ng J."/>
            <person name="Yang L."/>
            <person name="Wu L."/>
            <person name="Xiao J."/>
            <person name="Feng Y."/>
            <person name="Chen Y."/>
            <person name="Sun X."/>
            <person name="Zhang Y."/>
            <person name="Marsh G.A."/>
            <person name="Crameri G."/>
            <person name="Broder C.C."/>
            <person name="Frey K.G."/>
            <person name="Wang L.F."/>
            <person name="Wang J."/>
        </authorList>
    </citation>
    <scope>NUCLEOTIDE SEQUENCE [LARGE SCALE GENOMIC DNA]</scope>
</reference>
<proteinExistence type="predicted"/>
<dbReference type="AlphaFoldDB" id="L5M619"/>
<dbReference type="Pfam" id="PF03456">
    <property type="entry name" value="uDENN"/>
    <property type="match status" value="1"/>
</dbReference>
<accession>L5M619</accession>
<dbReference type="PROSITE" id="PS50211">
    <property type="entry name" value="DENN"/>
    <property type="match status" value="1"/>
</dbReference>
<evidence type="ECO:0000313" key="3">
    <source>
        <dbReference type="EMBL" id="ELK33153.1"/>
    </source>
</evidence>
<name>L5M619_MYODS</name>
<gene>
    <name evidence="3" type="ORF">MDA_GLEAN10005673</name>
</gene>
<keyword evidence="4" id="KW-1185">Reference proteome</keyword>
<evidence type="ECO:0000259" key="2">
    <source>
        <dbReference type="PROSITE" id="PS50211"/>
    </source>
</evidence>
<feature type="region of interest" description="Disordered" evidence="1">
    <location>
        <begin position="66"/>
        <end position="109"/>
    </location>
</feature>
<dbReference type="GO" id="GO:0005085">
    <property type="term" value="F:guanyl-nucleotide exchange factor activity"/>
    <property type="evidence" value="ECO:0007669"/>
    <property type="project" value="UniProtKB-ARBA"/>
</dbReference>
<dbReference type="Gene3D" id="3.30.450.200">
    <property type="match status" value="1"/>
</dbReference>
<dbReference type="GO" id="GO:0032483">
    <property type="term" value="P:regulation of Rab protein signal transduction"/>
    <property type="evidence" value="ECO:0007669"/>
    <property type="project" value="TreeGrafter"/>
</dbReference>
<sequence>MLSPRQCRCPRCTRGPKGRPGRGQTPSRTSSFCLLQVAQRRGHPSPALEPEVLSVFVPPFVSKEDGQAAGTSCGTLGRTKRRSFRKKREKPRADPGLGPAGPRETDTEDISVPDGVDLLALPQLCFPGGLCVAWEPQEDRVHFLVLTDVSGNRTYAAVAQYYRPLHDEHCFYSGKPPRESGLSVGAAGCFVPFAVCVISRFPYYNALRDCLSCHVRILTSALTPLPQEADGLVLINIDSGSVTCSGSDVPDIPLLAAQTFIQRVQSLQLHHDLDLAQRGASTDVNEGRARRWAWQQRLNRQIQQLTLQLLVSIFSLLTHLKPCKDFEVDNHIRDFAAKVSLIPSPPPGPLHLVISPVSLQTEMAGLELRGLALMSGPPGDLTRQFLTPYAEIAEVKSHLNYEHRVFNSEEFLKTRAPGDQRFYKQVRGLGVAPTHFPRAASRGLQPRLSPHPARHPRMLIPAGVLPARSATEVKSHLNYEHRVFNSEEFLKTRAPGDQRFYKQVLDTYMFHSFTASELLNASLGKVEAGGCGCSSAAPDVSPKPMYTFRIPEVHFPRVRQCVQAYYRDCVAQLSHAMSCEADGLVLINIDSGSVTCSGSDIPDIPLLAAQTFIQR</sequence>
<feature type="region of interest" description="Disordered" evidence="1">
    <location>
        <begin position="1"/>
        <end position="31"/>
    </location>
</feature>
<dbReference type="PANTHER" id="PTHR12296:SF21">
    <property type="entry name" value="DENN DOMAIN-CONTAINING PROTEIN 3"/>
    <property type="match status" value="1"/>
</dbReference>
<evidence type="ECO:0000313" key="4">
    <source>
        <dbReference type="Proteomes" id="UP000010556"/>
    </source>
</evidence>
<dbReference type="InterPro" id="IPR037516">
    <property type="entry name" value="Tripartite_DENN"/>
</dbReference>
<organism evidence="3 4">
    <name type="scientific">Myotis davidii</name>
    <name type="common">David's myotis</name>
    <dbReference type="NCBI Taxonomy" id="225400"/>
    <lineage>
        <taxon>Eukaryota</taxon>
        <taxon>Metazoa</taxon>
        <taxon>Chordata</taxon>
        <taxon>Craniata</taxon>
        <taxon>Vertebrata</taxon>
        <taxon>Euteleostomi</taxon>
        <taxon>Mammalia</taxon>
        <taxon>Eutheria</taxon>
        <taxon>Laurasiatheria</taxon>
        <taxon>Chiroptera</taxon>
        <taxon>Yangochiroptera</taxon>
        <taxon>Vespertilionidae</taxon>
        <taxon>Myotis</taxon>
    </lineage>
</organism>
<protein>
    <submittedName>
        <fullName evidence="3">DENN domain-containing protein 3</fullName>
    </submittedName>
</protein>
<dbReference type="Proteomes" id="UP000010556">
    <property type="component" value="Unassembled WGS sequence"/>
</dbReference>
<dbReference type="EMBL" id="KB104506">
    <property type="protein sequence ID" value="ELK33153.1"/>
    <property type="molecule type" value="Genomic_DNA"/>
</dbReference>
<dbReference type="Pfam" id="PF25570">
    <property type="entry name" value="TPR_DENND3"/>
    <property type="match status" value="1"/>
</dbReference>
<dbReference type="InterPro" id="IPR051696">
    <property type="entry name" value="DENN_Domain_GEFs"/>
</dbReference>
<dbReference type="PANTHER" id="PTHR12296">
    <property type="entry name" value="DENN DOMAIN-CONTAINING PROTEIN 4"/>
    <property type="match status" value="1"/>
</dbReference>
<dbReference type="InterPro" id="IPR057977">
    <property type="entry name" value="TPR_DENND3"/>
</dbReference>
<feature type="domain" description="UDENN" evidence="2">
    <location>
        <begin position="77"/>
        <end position="524"/>
    </location>
</feature>
<dbReference type="InterPro" id="IPR005113">
    <property type="entry name" value="uDENN_dom"/>
</dbReference>